<protein>
    <recommendedName>
        <fullName evidence="4">RING-type domain-containing protein</fullName>
    </recommendedName>
</protein>
<dbReference type="OrthoDB" id="10687327at2759"/>
<gene>
    <name evidence="2" type="ORF">AFUS01_LOCUS4546</name>
</gene>
<keyword evidence="3" id="KW-1185">Reference proteome</keyword>
<proteinExistence type="predicted"/>
<evidence type="ECO:0000313" key="2">
    <source>
        <dbReference type="EMBL" id="CAG7704106.1"/>
    </source>
</evidence>
<dbReference type="AlphaFoldDB" id="A0A8J2NUR1"/>
<evidence type="ECO:0008006" key="4">
    <source>
        <dbReference type="Google" id="ProtNLM"/>
    </source>
</evidence>
<reference evidence="2" key="1">
    <citation type="submission" date="2021-06" db="EMBL/GenBank/DDBJ databases">
        <authorList>
            <person name="Hodson N. C."/>
            <person name="Mongue J. A."/>
            <person name="Jaron S. K."/>
        </authorList>
    </citation>
    <scope>NUCLEOTIDE SEQUENCE</scope>
</reference>
<dbReference type="EMBL" id="CAJVCH010028477">
    <property type="protein sequence ID" value="CAG7704106.1"/>
    <property type="molecule type" value="Genomic_DNA"/>
</dbReference>
<sequence>MAERPACCGGCKESLGVVANDVCSHYLHQRCFNEYAHCQTPSGAPVAALCPVENCRKPIGIALPLPGNCLDTVPIIGENNLLKQLMQEKDVRITTLEHETRRLIELSITTKAEHETALAALNEEIDDLKQQLANYKHRSAAPANPGPKNEPNDDDGRGSDGGSSLRPKNSGHYYRSGGSNSQNQRKRPYYDNNRKNQGGCSSYSQRTAENRTNSTEEPFAAPKRSSTYDQNSDVRPRSKLEETAAFEDFFKRMASNGLSILNHLPSRVSQHYGCKEVVKYVTVTEYKKTSKSAPLRIFFINGYAFYGDGAAFSILKTALNNEESYLASLHSSMLTGPNRQANDIAECLNYMGKTMSPYVVLSCGFYEMRNISGQEENYKRIRNLLAVLIQNGVKKLILIPTVLGDDENHLQRRRKFRQFLQGEAREINTQYPDVVVKYLSCLEPIFDRSPFGTDGNGNPFIGFKTSLEAILHIMPLLNSRYTNRGG</sequence>
<evidence type="ECO:0000256" key="1">
    <source>
        <dbReference type="SAM" id="MobiDB-lite"/>
    </source>
</evidence>
<dbReference type="Proteomes" id="UP000708208">
    <property type="component" value="Unassembled WGS sequence"/>
</dbReference>
<comment type="caution">
    <text evidence="2">The sequence shown here is derived from an EMBL/GenBank/DDBJ whole genome shotgun (WGS) entry which is preliminary data.</text>
</comment>
<organism evidence="2 3">
    <name type="scientific">Allacma fusca</name>
    <dbReference type="NCBI Taxonomy" id="39272"/>
    <lineage>
        <taxon>Eukaryota</taxon>
        <taxon>Metazoa</taxon>
        <taxon>Ecdysozoa</taxon>
        <taxon>Arthropoda</taxon>
        <taxon>Hexapoda</taxon>
        <taxon>Collembola</taxon>
        <taxon>Symphypleona</taxon>
        <taxon>Sminthuridae</taxon>
        <taxon>Allacma</taxon>
    </lineage>
</organism>
<accession>A0A8J2NUR1</accession>
<feature type="region of interest" description="Disordered" evidence="1">
    <location>
        <begin position="137"/>
        <end position="236"/>
    </location>
</feature>
<evidence type="ECO:0000313" key="3">
    <source>
        <dbReference type="Proteomes" id="UP000708208"/>
    </source>
</evidence>
<feature type="compositionally biased region" description="Polar residues" evidence="1">
    <location>
        <begin position="195"/>
        <end position="216"/>
    </location>
</feature>
<name>A0A8J2NUR1_9HEXA</name>